<feature type="transmembrane region" description="Helical" evidence="8">
    <location>
        <begin position="155"/>
        <end position="177"/>
    </location>
</feature>
<proteinExistence type="predicted"/>
<dbReference type="RefSeq" id="WP_073505410.1">
    <property type="nucleotide sequence ID" value="NZ_CP018199.1"/>
</dbReference>
<sequence>MKTELKRELTSRQIQMIALGGTIGVGLFMGASSTIKWTGPSVILSYLIAGVFVFLIMRALGEMVYTYPDTGSFAKFASDYIHPSVGYITASSSIFNWIVVGMSEVIAVGSYMKFWWPDLPGWVPGLIVVLLLLTANLVSVKWFGEFEFWFALIKVITIILMIIAGLGIVFFGIGNGFHPIGLSNLWSHGGFFTNGFTGFFFSLSIIFGSYIGIELIGTTAGEAKNPQKTVVKSINGVIWRILIFYIGSIFIIVTVYPWNAISELGSPFVATFTKVGITSAATIINFVVITAAMSGCNSGIFSTSRMLYTLSKQNHAPKIFQKTNANGVPYYSVIAVCVGILGGVLLNILLPLILGKGTNIFVYVFSAGVFPGMVPWFAILISHLYFRKKEKIKNHPFKMPFAPYSNIITFIMLIAVVIGMIFNSETRISVIIGIAFVAFNTLYILISTKMSSKNKNDAELFTENLE</sequence>
<dbReference type="InterPro" id="IPR004841">
    <property type="entry name" value="AA-permease/SLC12A_dom"/>
</dbReference>
<dbReference type="Pfam" id="PF00324">
    <property type="entry name" value="AA_permease"/>
    <property type="match status" value="1"/>
</dbReference>
<feature type="transmembrane region" description="Helical" evidence="8">
    <location>
        <begin position="237"/>
        <end position="256"/>
    </location>
</feature>
<feature type="transmembrane region" description="Helical" evidence="8">
    <location>
        <begin position="122"/>
        <end position="143"/>
    </location>
</feature>
<feature type="transmembrane region" description="Helical" evidence="8">
    <location>
        <begin position="360"/>
        <end position="381"/>
    </location>
</feature>
<evidence type="ECO:0000313" key="11">
    <source>
        <dbReference type="Proteomes" id="UP000241960"/>
    </source>
</evidence>
<feature type="transmembrane region" description="Helical" evidence="8">
    <location>
        <begin position="328"/>
        <end position="354"/>
    </location>
</feature>
<evidence type="ECO:0000256" key="5">
    <source>
        <dbReference type="ARBA" id="ARBA00022970"/>
    </source>
</evidence>
<evidence type="ECO:0000256" key="2">
    <source>
        <dbReference type="ARBA" id="ARBA00022448"/>
    </source>
</evidence>
<feature type="transmembrane region" description="Helical" evidence="8">
    <location>
        <begin position="94"/>
        <end position="116"/>
    </location>
</feature>
<evidence type="ECO:0000256" key="3">
    <source>
        <dbReference type="ARBA" id="ARBA00022475"/>
    </source>
</evidence>
<feature type="transmembrane region" description="Helical" evidence="8">
    <location>
        <begin position="401"/>
        <end position="422"/>
    </location>
</feature>
<dbReference type="GO" id="GO:0055085">
    <property type="term" value="P:transmembrane transport"/>
    <property type="evidence" value="ECO:0007669"/>
    <property type="project" value="InterPro"/>
</dbReference>
<feature type="transmembrane region" description="Helical" evidence="8">
    <location>
        <begin position="428"/>
        <end position="446"/>
    </location>
</feature>
<feature type="transmembrane region" description="Helical" evidence="8">
    <location>
        <begin position="197"/>
        <end position="216"/>
    </location>
</feature>
<keyword evidence="3" id="KW-1003">Cell membrane</keyword>
<dbReference type="GO" id="GO:0005886">
    <property type="term" value="C:plasma membrane"/>
    <property type="evidence" value="ECO:0007669"/>
    <property type="project" value="UniProtKB-SubCell"/>
</dbReference>
<evidence type="ECO:0000256" key="4">
    <source>
        <dbReference type="ARBA" id="ARBA00022692"/>
    </source>
</evidence>
<keyword evidence="5" id="KW-0029">Amino-acid transport</keyword>
<dbReference type="InterPro" id="IPR004840">
    <property type="entry name" value="Amino_acid_permease_CS"/>
</dbReference>
<evidence type="ECO:0000256" key="7">
    <source>
        <dbReference type="ARBA" id="ARBA00023136"/>
    </source>
</evidence>
<feature type="domain" description="Amino acid permease/ SLC12A" evidence="9">
    <location>
        <begin position="14"/>
        <end position="427"/>
    </location>
</feature>
<feature type="transmembrane region" description="Helical" evidence="8">
    <location>
        <begin position="276"/>
        <end position="296"/>
    </location>
</feature>
<dbReference type="Gene3D" id="1.20.1740.10">
    <property type="entry name" value="Amino acid/polyamine transporter I"/>
    <property type="match status" value="1"/>
</dbReference>
<dbReference type="AlphaFoldDB" id="A0A9Q6HRG8"/>
<dbReference type="PIRSF" id="PIRSF006060">
    <property type="entry name" value="AA_transporter"/>
    <property type="match status" value="1"/>
</dbReference>
<evidence type="ECO:0000256" key="1">
    <source>
        <dbReference type="ARBA" id="ARBA00004651"/>
    </source>
</evidence>
<protein>
    <submittedName>
        <fullName evidence="10">Amino acid permease</fullName>
    </submittedName>
</protein>
<keyword evidence="4 8" id="KW-0812">Transmembrane</keyword>
<evidence type="ECO:0000259" key="9">
    <source>
        <dbReference type="Pfam" id="PF00324"/>
    </source>
</evidence>
<dbReference type="PANTHER" id="PTHR43495">
    <property type="entry name" value="GABA PERMEASE"/>
    <property type="match status" value="1"/>
</dbReference>
<accession>A0A9Q6HRG8</accession>
<evidence type="ECO:0000313" key="10">
    <source>
        <dbReference type="EMBL" id="PTI77642.1"/>
    </source>
</evidence>
<evidence type="ECO:0000256" key="6">
    <source>
        <dbReference type="ARBA" id="ARBA00022989"/>
    </source>
</evidence>
<evidence type="ECO:0000256" key="8">
    <source>
        <dbReference type="SAM" id="Phobius"/>
    </source>
</evidence>
<keyword evidence="2" id="KW-0813">Transport</keyword>
<dbReference type="Proteomes" id="UP000241960">
    <property type="component" value="Unassembled WGS sequence"/>
</dbReference>
<dbReference type="GO" id="GO:0006865">
    <property type="term" value="P:amino acid transport"/>
    <property type="evidence" value="ECO:0007669"/>
    <property type="project" value="UniProtKB-KW"/>
</dbReference>
<dbReference type="FunFam" id="1.20.1740.10:FF:000001">
    <property type="entry name" value="Amino acid permease"/>
    <property type="match status" value="1"/>
</dbReference>
<organism evidence="10 11">
    <name type="scientific">Staphylococcus succinus</name>
    <dbReference type="NCBI Taxonomy" id="61015"/>
    <lineage>
        <taxon>Bacteria</taxon>
        <taxon>Bacillati</taxon>
        <taxon>Bacillota</taxon>
        <taxon>Bacilli</taxon>
        <taxon>Bacillales</taxon>
        <taxon>Staphylococcaceae</taxon>
        <taxon>Staphylococcus</taxon>
    </lineage>
</organism>
<reference evidence="10 11" key="1">
    <citation type="journal article" date="2016" name="Front. Microbiol.">
        <title>Comprehensive Phylogenetic Analysis of Bovine Non-aureus Staphylococci Species Based on Whole-Genome Sequencing.</title>
        <authorList>
            <person name="Naushad S."/>
            <person name="Barkema H.W."/>
            <person name="Luby C."/>
            <person name="Condas L.A."/>
            <person name="Nobrega D.B."/>
            <person name="Carson D.A."/>
            <person name="De Buck J."/>
        </authorList>
    </citation>
    <scope>NUCLEOTIDE SEQUENCE [LARGE SCALE GENOMIC DNA]</scope>
    <source>
        <strain evidence="10 11">SNUC 1231</strain>
    </source>
</reference>
<gene>
    <name evidence="10" type="ORF">BU058_00095</name>
</gene>
<keyword evidence="7 8" id="KW-0472">Membrane</keyword>
<feature type="transmembrane region" description="Helical" evidence="8">
    <location>
        <begin position="12"/>
        <end position="31"/>
    </location>
</feature>
<keyword evidence="6 8" id="KW-1133">Transmembrane helix</keyword>
<dbReference type="PROSITE" id="PS00218">
    <property type="entry name" value="AMINO_ACID_PERMEASE_1"/>
    <property type="match status" value="1"/>
</dbReference>
<comment type="subcellular location">
    <subcellularLocation>
        <location evidence="1">Cell membrane</location>
        <topology evidence="1">Multi-pass membrane protein</topology>
    </subcellularLocation>
</comment>
<comment type="caution">
    <text evidence="10">The sequence shown here is derived from an EMBL/GenBank/DDBJ whole genome shotgun (WGS) entry which is preliminary data.</text>
</comment>
<dbReference type="PANTHER" id="PTHR43495:SF6">
    <property type="entry name" value="THREONINE_SERINE TRANSPORTER YBXG-RELATED"/>
    <property type="match status" value="1"/>
</dbReference>
<name>A0A9Q6HRG8_9STAP</name>
<feature type="transmembrane region" description="Helical" evidence="8">
    <location>
        <begin position="37"/>
        <end position="57"/>
    </location>
</feature>
<dbReference type="EMBL" id="PZFQ01000001">
    <property type="protein sequence ID" value="PTI77642.1"/>
    <property type="molecule type" value="Genomic_DNA"/>
</dbReference>